<gene>
    <name evidence="6" type="ORF">STSP_25880</name>
</gene>
<dbReference type="PANTHER" id="PTHR36173">
    <property type="entry name" value="RIBONUCLEASE VAPC16-RELATED"/>
    <property type="match status" value="1"/>
</dbReference>
<dbReference type="GO" id="GO:0004518">
    <property type="term" value="F:nuclease activity"/>
    <property type="evidence" value="ECO:0007669"/>
    <property type="project" value="UniProtKB-KW"/>
</dbReference>
<evidence type="ECO:0000313" key="7">
    <source>
        <dbReference type="Proteomes" id="UP000077381"/>
    </source>
</evidence>
<reference evidence="6 7" key="1">
    <citation type="submission" date="2015-12" db="EMBL/GenBank/DDBJ databases">
        <title>Genome sequence of Streptomyces sp. G25.</title>
        <authorList>
            <person name="Poehlein A."/>
            <person name="Roettig A."/>
            <person name="Hiessl S."/>
            <person name="Hauschild P."/>
            <person name="Schauer J."/>
            <person name="Madkour M.H."/>
            <person name="Al-Ansari A.M."/>
            <person name="Almakishah N.H."/>
            <person name="Steinbuechel A."/>
            <person name="Daniel R."/>
        </authorList>
    </citation>
    <scope>NUCLEOTIDE SEQUENCE [LARGE SCALE GENOMIC DNA]</scope>
    <source>
        <strain evidence="7">G25(2015)</strain>
    </source>
</reference>
<sequence>MRLLLDTHVALWWLGDSPELSDEVKGWLDTEPEVYLSAVSPWEVAIKLSIGKLPGPSDLAERLRDSHFKPLVITAAHGARAGQLPPHHRDPFDRMLIAQAQTEGLTIVTRDSWIPKYDVQTLRA</sequence>
<dbReference type="InterPro" id="IPR002716">
    <property type="entry name" value="PIN_dom"/>
</dbReference>
<evidence type="ECO:0000256" key="4">
    <source>
        <dbReference type="ARBA" id="ARBA00022842"/>
    </source>
</evidence>
<dbReference type="GO" id="GO:0016787">
    <property type="term" value="F:hydrolase activity"/>
    <property type="evidence" value="ECO:0007669"/>
    <property type="project" value="UniProtKB-KW"/>
</dbReference>
<dbReference type="InterPro" id="IPR052919">
    <property type="entry name" value="TA_system_RNase"/>
</dbReference>
<dbReference type="EC" id="3.1.-.-" evidence="6"/>
<dbReference type="InterPro" id="IPR041705">
    <property type="entry name" value="PIN_Sll0205"/>
</dbReference>
<evidence type="ECO:0000259" key="5">
    <source>
        <dbReference type="Pfam" id="PF01850"/>
    </source>
</evidence>
<keyword evidence="2" id="KW-0479">Metal-binding</keyword>
<dbReference type="SUPFAM" id="SSF88723">
    <property type="entry name" value="PIN domain-like"/>
    <property type="match status" value="1"/>
</dbReference>
<keyword evidence="4" id="KW-0460">Magnesium</keyword>
<evidence type="ECO:0000256" key="1">
    <source>
        <dbReference type="ARBA" id="ARBA00022722"/>
    </source>
</evidence>
<name>A0A177HVK0_9ACTN</name>
<feature type="domain" description="PIN" evidence="5">
    <location>
        <begin position="4"/>
        <end position="117"/>
    </location>
</feature>
<dbReference type="AlphaFoldDB" id="A0A177HVK0"/>
<dbReference type="STRING" id="1716141.STSP_25880"/>
<accession>A0A177HVK0</accession>
<evidence type="ECO:0000256" key="2">
    <source>
        <dbReference type="ARBA" id="ARBA00022723"/>
    </source>
</evidence>
<evidence type="ECO:0000313" key="6">
    <source>
        <dbReference type="EMBL" id="OAH14138.1"/>
    </source>
</evidence>
<proteinExistence type="predicted"/>
<dbReference type="GO" id="GO:0046872">
    <property type="term" value="F:metal ion binding"/>
    <property type="evidence" value="ECO:0007669"/>
    <property type="project" value="UniProtKB-KW"/>
</dbReference>
<dbReference type="OrthoDB" id="9798990at2"/>
<dbReference type="Gene3D" id="3.40.50.1010">
    <property type="entry name" value="5'-nuclease"/>
    <property type="match status" value="1"/>
</dbReference>
<dbReference type="InterPro" id="IPR029060">
    <property type="entry name" value="PIN-like_dom_sf"/>
</dbReference>
<dbReference type="RefSeq" id="WP_067276135.1">
    <property type="nucleotide sequence ID" value="NZ_LOHS01000070.1"/>
</dbReference>
<dbReference type="PATRIC" id="fig|1716141.3.peg.2727"/>
<keyword evidence="7" id="KW-1185">Reference proteome</keyword>
<evidence type="ECO:0000256" key="3">
    <source>
        <dbReference type="ARBA" id="ARBA00022801"/>
    </source>
</evidence>
<keyword evidence="1" id="KW-0540">Nuclease</keyword>
<dbReference type="PANTHER" id="PTHR36173:SF2">
    <property type="entry name" value="RIBONUCLEASE VAPC16"/>
    <property type="match status" value="1"/>
</dbReference>
<dbReference type="EMBL" id="LOHS01000070">
    <property type="protein sequence ID" value="OAH14138.1"/>
    <property type="molecule type" value="Genomic_DNA"/>
</dbReference>
<dbReference type="Pfam" id="PF01850">
    <property type="entry name" value="PIN"/>
    <property type="match status" value="1"/>
</dbReference>
<dbReference type="Proteomes" id="UP000077381">
    <property type="component" value="Unassembled WGS sequence"/>
</dbReference>
<dbReference type="CDD" id="cd09872">
    <property type="entry name" value="PIN_Sll0205-like"/>
    <property type="match status" value="1"/>
</dbReference>
<comment type="caution">
    <text evidence="6">The sequence shown here is derived from an EMBL/GenBank/DDBJ whole genome shotgun (WGS) entry which is preliminary data.</text>
</comment>
<protein>
    <submittedName>
        <fullName evidence="6">Ribonuclease VapC22</fullName>
        <ecNumber evidence="6">3.1.-.-</ecNumber>
    </submittedName>
</protein>
<keyword evidence="3 6" id="KW-0378">Hydrolase</keyword>
<organism evidence="6 7">
    <name type="scientific">Streptomyces jeddahensis</name>
    <dbReference type="NCBI Taxonomy" id="1716141"/>
    <lineage>
        <taxon>Bacteria</taxon>
        <taxon>Bacillati</taxon>
        <taxon>Actinomycetota</taxon>
        <taxon>Actinomycetes</taxon>
        <taxon>Kitasatosporales</taxon>
        <taxon>Streptomycetaceae</taxon>
        <taxon>Streptomyces</taxon>
    </lineage>
</organism>